<dbReference type="Proteomes" id="UP000887159">
    <property type="component" value="Unassembled WGS sequence"/>
</dbReference>
<feature type="compositionally biased region" description="Basic and acidic residues" evidence="1">
    <location>
        <begin position="71"/>
        <end position="80"/>
    </location>
</feature>
<evidence type="ECO:0000256" key="1">
    <source>
        <dbReference type="SAM" id="MobiDB-lite"/>
    </source>
</evidence>
<gene>
    <name evidence="2" type="primary">TCB2_170</name>
    <name evidence="2" type="ORF">TNCV_2278561</name>
</gene>
<evidence type="ECO:0000313" key="2">
    <source>
        <dbReference type="EMBL" id="GFX88387.1"/>
    </source>
</evidence>
<evidence type="ECO:0000313" key="3">
    <source>
        <dbReference type="Proteomes" id="UP000887159"/>
    </source>
</evidence>
<sequence>MPGKRARRHFSQLSEFEKGLIIGMKTSGWSPHRVAGQVDRSECAVRNCWEQWTREGTHVQKTRSGATRNTTKREDPKDHAASTCGPHSDSFNYTSRRRRSNCSTNNFQTPCRSKS</sequence>
<dbReference type="Gene3D" id="1.10.10.60">
    <property type="entry name" value="Homeodomain-like"/>
    <property type="match status" value="1"/>
</dbReference>
<dbReference type="AlphaFoldDB" id="A0A8X6R9K8"/>
<dbReference type="EMBL" id="BMAU01021052">
    <property type="protein sequence ID" value="GFX88387.1"/>
    <property type="molecule type" value="Genomic_DNA"/>
</dbReference>
<protein>
    <submittedName>
        <fullName evidence="2">Transposable element Tcb2 transposase</fullName>
    </submittedName>
</protein>
<name>A0A8X6R9K8_TRICX</name>
<comment type="caution">
    <text evidence="2">The sequence shown here is derived from an EMBL/GenBank/DDBJ whole genome shotgun (WGS) entry which is preliminary data.</text>
</comment>
<organism evidence="2 3">
    <name type="scientific">Trichonephila clavipes</name>
    <name type="common">Golden silk orbweaver</name>
    <name type="synonym">Nephila clavipes</name>
    <dbReference type="NCBI Taxonomy" id="2585209"/>
    <lineage>
        <taxon>Eukaryota</taxon>
        <taxon>Metazoa</taxon>
        <taxon>Ecdysozoa</taxon>
        <taxon>Arthropoda</taxon>
        <taxon>Chelicerata</taxon>
        <taxon>Arachnida</taxon>
        <taxon>Araneae</taxon>
        <taxon>Araneomorphae</taxon>
        <taxon>Entelegynae</taxon>
        <taxon>Araneoidea</taxon>
        <taxon>Nephilidae</taxon>
        <taxon>Trichonephila</taxon>
    </lineage>
</organism>
<accession>A0A8X6R9K8</accession>
<proteinExistence type="predicted"/>
<feature type="region of interest" description="Disordered" evidence="1">
    <location>
        <begin position="54"/>
        <end position="115"/>
    </location>
</feature>
<keyword evidence="3" id="KW-1185">Reference proteome</keyword>
<reference evidence="2" key="1">
    <citation type="submission" date="2020-08" db="EMBL/GenBank/DDBJ databases">
        <title>Multicomponent nature underlies the extraordinary mechanical properties of spider dragline silk.</title>
        <authorList>
            <person name="Kono N."/>
            <person name="Nakamura H."/>
            <person name="Mori M."/>
            <person name="Yoshida Y."/>
            <person name="Ohtoshi R."/>
            <person name="Malay A.D."/>
            <person name="Moran D.A.P."/>
            <person name="Tomita M."/>
            <person name="Numata K."/>
            <person name="Arakawa K."/>
        </authorList>
    </citation>
    <scope>NUCLEOTIDE SEQUENCE</scope>
</reference>